<dbReference type="Pfam" id="PF00046">
    <property type="entry name" value="Homeodomain"/>
    <property type="match status" value="1"/>
</dbReference>
<dbReference type="GO" id="GO:0000981">
    <property type="term" value="F:DNA-binding transcription factor activity, RNA polymerase II-specific"/>
    <property type="evidence" value="ECO:0007669"/>
    <property type="project" value="TreeGrafter"/>
</dbReference>
<dbReference type="InterPro" id="IPR001356">
    <property type="entry name" value="HD"/>
</dbReference>
<keyword evidence="2" id="KW-0371">Homeobox</keyword>
<feature type="domain" description="Homeobox" evidence="4">
    <location>
        <begin position="196"/>
        <end position="235"/>
    </location>
</feature>
<dbReference type="CDD" id="cd00086">
    <property type="entry name" value="homeodomain"/>
    <property type="match status" value="1"/>
</dbReference>
<keyword evidence="2" id="KW-0539">Nucleus</keyword>
<evidence type="ECO:0000256" key="1">
    <source>
        <dbReference type="ARBA" id="ARBA00004123"/>
    </source>
</evidence>
<dbReference type="PANTHER" id="PTHR24329">
    <property type="entry name" value="HOMEOBOX PROTEIN ARISTALESS"/>
    <property type="match status" value="1"/>
</dbReference>
<dbReference type="Gene3D" id="1.10.10.60">
    <property type="entry name" value="Homeodomain-like"/>
    <property type="match status" value="1"/>
</dbReference>
<proteinExistence type="predicted"/>
<accession>A0A833RM03</accession>
<dbReference type="GO" id="GO:0005634">
    <property type="term" value="C:nucleus"/>
    <property type="evidence" value="ECO:0007669"/>
    <property type="project" value="UniProtKB-SubCell"/>
</dbReference>
<keyword evidence="2" id="KW-0238">DNA-binding</keyword>
<keyword evidence="6" id="KW-1185">Reference proteome</keyword>
<evidence type="ECO:0000313" key="6">
    <source>
        <dbReference type="Proteomes" id="UP000655588"/>
    </source>
</evidence>
<dbReference type="SUPFAM" id="SSF46689">
    <property type="entry name" value="Homeodomain-like"/>
    <property type="match status" value="1"/>
</dbReference>
<feature type="region of interest" description="Disordered" evidence="3">
    <location>
        <begin position="12"/>
        <end position="43"/>
    </location>
</feature>
<comment type="caution">
    <text evidence="5">The sequence shown here is derived from an EMBL/GenBank/DDBJ whole genome shotgun (WGS) entry which is preliminary data.</text>
</comment>
<evidence type="ECO:0000259" key="4">
    <source>
        <dbReference type="Pfam" id="PF00046"/>
    </source>
</evidence>
<reference evidence="5" key="1">
    <citation type="submission" date="2019-11" db="EMBL/GenBank/DDBJ databases">
        <title>The nuclear and mitochondrial genomes of Frieseomelitta varia - a highly eusocial stingless bee (Meliponini) with a permanently sterile worker caste.</title>
        <authorList>
            <person name="Freitas F.C.P."/>
            <person name="Lourenco A.P."/>
            <person name="Nunes F.M.F."/>
            <person name="Paschoal A.R."/>
            <person name="Abreu F.C.P."/>
            <person name="Barbin F.O."/>
            <person name="Bataglia L."/>
            <person name="Cardoso-Junior C.A.M."/>
            <person name="Cervoni M.S."/>
            <person name="Silva S.R."/>
            <person name="Dalarmi F."/>
            <person name="Del Lama M.A."/>
            <person name="Depintor T.S."/>
            <person name="Ferreira K.M."/>
            <person name="Goria P.S."/>
            <person name="Jaskot M.C."/>
            <person name="Lago D.C."/>
            <person name="Luna-Lucena D."/>
            <person name="Moda L.M."/>
            <person name="Nascimento L."/>
            <person name="Pedrino M."/>
            <person name="Rabico F.O."/>
            <person name="Sanches F.C."/>
            <person name="Santos D.E."/>
            <person name="Santos C.G."/>
            <person name="Vieira J."/>
            <person name="Lopes T.F."/>
            <person name="Barchuk A.R."/>
            <person name="Hartfelder K."/>
            <person name="Simoes Z.L.P."/>
            <person name="Bitondi M.M.G."/>
            <person name="Pinheiro D.G."/>
        </authorList>
    </citation>
    <scope>NUCLEOTIDE SEQUENCE</scope>
    <source>
        <strain evidence="5">USP_RPSP 00005682</strain>
        <tissue evidence="5">Whole individual</tissue>
    </source>
</reference>
<dbReference type="InterPro" id="IPR009057">
    <property type="entry name" value="Homeodomain-like_sf"/>
</dbReference>
<sequence length="238" mass="24857">MFRGQTGITLANDLSGGTGGPGAGGVGSVGGTSSVGGGGGGGGSSLPTTALSLDHQQFNIFPAIFSRQLNFSAAAAANCGQNKLMDELRPNLGLLGVGLVENDSFHLNHNQEKRKCSSTSSNEQDFSLYGVHQGLEASPPTPAATPGRSSVGATSTVGNEFFDNDISITSIRDLSVQRSNFLPASPDRLHYGLSIVSQEQLAELESAFAKSHYPDIYCREELARSTKLNEARIQVSIP</sequence>
<dbReference type="EMBL" id="WNWW01000831">
    <property type="protein sequence ID" value="KAF3421688.1"/>
    <property type="molecule type" value="Genomic_DNA"/>
</dbReference>
<feature type="compositionally biased region" description="Gly residues" evidence="3">
    <location>
        <begin position="16"/>
        <end position="43"/>
    </location>
</feature>
<feature type="region of interest" description="Disordered" evidence="3">
    <location>
        <begin position="133"/>
        <end position="152"/>
    </location>
</feature>
<dbReference type="InterPro" id="IPR050649">
    <property type="entry name" value="Paired_Homeobox_TFs"/>
</dbReference>
<evidence type="ECO:0000313" key="5">
    <source>
        <dbReference type="EMBL" id="KAF3421688.1"/>
    </source>
</evidence>
<dbReference type="AlphaFoldDB" id="A0A833RM03"/>
<name>A0A833RM03_9HYME</name>
<protein>
    <recommendedName>
        <fullName evidence="4">Homeobox domain-containing protein</fullName>
    </recommendedName>
</protein>
<dbReference type="PANTHER" id="PTHR24329:SF520">
    <property type="entry name" value="ALX HOMEOBOX PROTEIN 1-LIKE PROTEIN"/>
    <property type="match status" value="1"/>
</dbReference>
<gene>
    <name evidence="5" type="ORF">E2986_09531</name>
</gene>
<comment type="subcellular location">
    <subcellularLocation>
        <location evidence="1 2">Nucleus</location>
    </subcellularLocation>
</comment>
<dbReference type="GO" id="GO:0000977">
    <property type="term" value="F:RNA polymerase II transcription regulatory region sequence-specific DNA binding"/>
    <property type="evidence" value="ECO:0007669"/>
    <property type="project" value="TreeGrafter"/>
</dbReference>
<evidence type="ECO:0000256" key="2">
    <source>
        <dbReference type="RuleBase" id="RU000682"/>
    </source>
</evidence>
<organism evidence="5 6">
    <name type="scientific">Frieseomelitta varia</name>
    <dbReference type="NCBI Taxonomy" id="561572"/>
    <lineage>
        <taxon>Eukaryota</taxon>
        <taxon>Metazoa</taxon>
        <taxon>Ecdysozoa</taxon>
        <taxon>Arthropoda</taxon>
        <taxon>Hexapoda</taxon>
        <taxon>Insecta</taxon>
        <taxon>Pterygota</taxon>
        <taxon>Neoptera</taxon>
        <taxon>Endopterygota</taxon>
        <taxon>Hymenoptera</taxon>
        <taxon>Apocrita</taxon>
        <taxon>Aculeata</taxon>
        <taxon>Apoidea</taxon>
        <taxon>Anthophila</taxon>
        <taxon>Apidae</taxon>
        <taxon>Frieseomelitta</taxon>
    </lineage>
</organism>
<dbReference type="Proteomes" id="UP000655588">
    <property type="component" value="Unassembled WGS sequence"/>
</dbReference>
<evidence type="ECO:0000256" key="3">
    <source>
        <dbReference type="SAM" id="MobiDB-lite"/>
    </source>
</evidence>